<feature type="compositionally biased region" description="Basic and acidic residues" evidence="4">
    <location>
        <begin position="2570"/>
        <end position="2588"/>
    </location>
</feature>
<feature type="compositionally biased region" description="Polar residues" evidence="4">
    <location>
        <begin position="2213"/>
        <end position="2230"/>
    </location>
</feature>
<evidence type="ECO:0000256" key="1">
    <source>
        <dbReference type="ARBA" id="ARBA00022670"/>
    </source>
</evidence>
<dbReference type="Gene3D" id="2.160.20.10">
    <property type="entry name" value="Single-stranded right-handed beta-helix, Pectin lyase-like"/>
    <property type="match status" value="1"/>
</dbReference>
<evidence type="ECO:0000313" key="7">
    <source>
        <dbReference type="Proteomes" id="UP000254496"/>
    </source>
</evidence>
<dbReference type="SUPFAM" id="SSF54001">
    <property type="entry name" value="Cysteine proteinases"/>
    <property type="match status" value="1"/>
</dbReference>
<dbReference type="SMART" id="SM00912">
    <property type="entry name" value="Haemagg_act"/>
    <property type="match status" value="1"/>
</dbReference>
<feature type="region of interest" description="Disordered" evidence="4">
    <location>
        <begin position="2894"/>
        <end position="2991"/>
    </location>
</feature>
<dbReference type="CDD" id="cd20498">
    <property type="entry name" value="C58_YopT"/>
    <property type="match status" value="1"/>
</dbReference>
<evidence type="ECO:0000256" key="3">
    <source>
        <dbReference type="ARBA" id="ARBA00022807"/>
    </source>
</evidence>
<feature type="region of interest" description="Disordered" evidence="4">
    <location>
        <begin position="963"/>
        <end position="1036"/>
    </location>
</feature>
<evidence type="ECO:0000256" key="2">
    <source>
        <dbReference type="ARBA" id="ARBA00022801"/>
    </source>
</evidence>
<feature type="region of interest" description="Disordered" evidence="4">
    <location>
        <begin position="2279"/>
        <end position="2536"/>
    </location>
</feature>
<feature type="compositionally biased region" description="Polar residues" evidence="4">
    <location>
        <begin position="2052"/>
        <end position="2063"/>
    </location>
</feature>
<protein>
    <submittedName>
        <fullName evidence="6">Cysteine protease</fullName>
    </submittedName>
</protein>
<dbReference type="SUPFAM" id="SSF51126">
    <property type="entry name" value="Pectin lyase-like"/>
    <property type="match status" value="1"/>
</dbReference>
<dbReference type="Pfam" id="PF03543">
    <property type="entry name" value="Peptidase_C58"/>
    <property type="match status" value="1"/>
</dbReference>
<feature type="compositionally biased region" description="Basic and acidic residues" evidence="4">
    <location>
        <begin position="2094"/>
        <end position="2103"/>
    </location>
</feature>
<dbReference type="GO" id="GO:0006508">
    <property type="term" value="P:proteolysis"/>
    <property type="evidence" value="ECO:0007669"/>
    <property type="project" value="UniProtKB-KW"/>
</dbReference>
<name>A0AB38H690_9PAST</name>
<feature type="region of interest" description="Disordered" evidence="4">
    <location>
        <begin position="2052"/>
        <end position="2241"/>
    </location>
</feature>
<dbReference type="SUPFAM" id="SSF140931">
    <property type="entry name" value="Fic-like"/>
    <property type="match status" value="1"/>
</dbReference>
<proteinExistence type="predicted"/>
<gene>
    <name evidence="6" type="primary">ibpA</name>
    <name evidence="6" type="ORF">NCTC8540_00322</name>
</gene>
<dbReference type="InterPro" id="IPR025157">
    <property type="entry name" value="Hemagglutinin_rpt"/>
</dbReference>
<dbReference type="NCBIfam" id="TIGR01901">
    <property type="entry name" value="adhes_NPXG"/>
    <property type="match status" value="1"/>
</dbReference>
<feature type="compositionally biased region" description="Basic and acidic residues" evidence="4">
    <location>
        <begin position="2154"/>
        <end position="2163"/>
    </location>
</feature>
<dbReference type="Pfam" id="PF02661">
    <property type="entry name" value="Fic"/>
    <property type="match status" value="1"/>
</dbReference>
<dbReference type="Pfam" id="PF13332">
    <property type="entry name" value="Fil_haemagg_2"/>
    <property type="match status" value="2"/>
</dbReference>
<accession>A0AB38H690</accession>
<dbReference type="GO" id="GO:0004197">
    <property type="term" value="F:cysteine-type endopeptidase activity"/>
    <property type="evidence" value="ECO:0007669"/>
    <property type="project" value="InterPro"/>
</dbReference>
<keyword evidence="1 6" id="KW-0645">Protease</keyword>
<feature type="domain" description="Fido" evidence="5">
    <location>
        <begin position="2749"/>
        <end position="2885"/>
    </location>
</feature>
<evidence type="ECO:0000259" key="5">
    <source>
        <dbReference type="PROSITE" id="PS51459"/>
    </source>
</evidence>
<feature type="compositionally biased region" description="Polar residues" evidence="4">
    <location>
        <begin position="2921"/>
        <end position="2934"/>
    </location>
</feature>
<feature type="compositionally biased region" description="Basic and acidic residues" evidence="4">
    <location>
        <begin position="963"/>
        <end position="996"/>
    </location>
</feature>
<dbReference type="EMBL" id="UGHJ01000001">
    <property type="protein sequence ID" value="STO67851.1"/>
    <property type="molecule type" value="Genomic_DNA"/>
</dbReference>
<feature type="compositionally biased region" description="Basic and acidic residues" evidence="4">
    <location>
        <begin position="2939"/>
        <end position="2964"/>
    </location>
</feature>
<dbReference type="NCBIfam" id="TIGR01586">
    <property type="entry name" value="yopT_cys_prot"/>
    <property type="match status" value="1"/>
</dbReference>
<dbReference type="NCBIfam" id="TIGR01731">
    <property type="entry name" value="fil_hemag_20aa"/>
    <property type="match status" value="1"/>
</dbReference>
<dbReference type="InterPro" id="IPR010069">
    <property type="entry name" value="CdiA_FHA1_rpt"/>
</dbReference>
<dbReference type="RefSeq" id="WP_115072572.1">
    <property type="nucleotide sequence ID" value="NZ_UGHE01000002.1"/>
</dbReference>
<feature type="compositionally biased region" description="Basic and acidic residues" evidence="4">
    <location>
        <begin position="2124"/>
        <end position="2133"/>
    </location>
</feature>
<dbReference type="InterPro" id="IPR012334">
    <property type="entry name" value="Pectin_lyas_fold"/>
</dbReference>
<dbReference type="Gene3D" id="3.90.70.20">
    <property type="match status" value="1"/>
</dbReference>
<feature type="compositionally biased region" description="Basic and acidic residues" evidence="4">
    <location>
        <begin position="2064"/>
        <end position="2073"/>
    </location>
</feature>
<dbReference type="Pfam" id="PF05860">
    <property type="entry name" value="TPS"/>
    <property type="match status" value="1"/>
</dbReference>
<feature type="region of interest" description="Disordered" evidence="4">
    <location>
        <begin position="2570"/>
        <end position="2601"/>
    </location>
</feature>
<feature type="compositionally biased region" description="Basic and acidic residues" evidence="4">
    <location>
        <begin position="2909"/>
        <end position="2918"/>
    </location>
</feature>
<feature type="compositionally biased region" description="Basic and acidic residues" evidence="4">
    <location>
        <begin position="1004"/>
        <end position="1036"/>
    </location>
</feature>
<dbReference type="Gene3D" id="1.10.3290.10">
    <property type="entry name" value="Fido-like domain"/>
    <property type="match status" value="1"/>
</dbReference>
<dbReference type="InterPro" id="IPR006473">
    <property type="entry name" value="Peptidase_C58_Yopt"/>
</dbReference>
<dbReference type="InterPro" id="IPR038765">
    <property type="entry name" value="Papain-like_cys_pep_sf"/>
</dbReference>
<dbReference type="InterPro" id="IPR036597">
    <property type="entry name" value="Fido-like_dom_sf"/>
</dbReference>
<keyword evidence="2" id="KW-0378">Hydrolase</keyword>
<keyword evidence="3" id="KW-0788">Thiol protease</keyword>
<dbReference type="Proteomes" id="UP000254496">
    <property type="component" value="Unassembled WGS sequence"/>
</dbReference>
<comment type="caution">
    <text evidence="6">The sequence shown here is derived from an EMBL/GenBank/DDBJ whole genome shotgun (WGS) entry which is preliminary data.</text>
</comment>
<organism evidence="6 7">
    <name type="scientific">Canicola haemoglobinophilus</name>
    <dbReference type="NCBI Taxonomy" id="733"/>
    <lineage>
        <taxon>Bacteria</taxon>
        <taxon>Pseudomonadati</taxon>
        <taxon>Pseudomonadota</taxon>
        <taxon>Gammaproteobacteria</taxon>
        <taxon>Pasteurellales</taxon>
        <taxon>Pasteurellaceae</taxon>
        <taxon>Canicola</taxon>
    </lineage>
</organism>
<dbReference type="InterPro" id="IPR008638">
    <property type="entry name" value="FhaB/CdiA-like_TPS"/>
</dbReference>
<dbReference type="PROSITE" id="PS51459">
    <property type="entry name" value="FIDO"/>
    <property type="match status" value="1"/>
</dbReference>
<reference evidence="6 7" key="1">
    <citation type="submission" date="2018-06" db="EMBL/GenBank/DDBJ databases">
        <authorList>
            <consortium name="Pathogen Informatics"/>
            <person name="Doyle S."/>
        </authorList>
    </citation>
    <scope>NUCLEOTIDE SEQUENCE [LARGE SCALE GENOMIC DNA]</scope>
    <source>
        <strain evidence="6 7">NCTC8540</strain>
    </source>
</reference>
<evidence type="ECO:0000256" key="4">
    <source>
        <dbReference type="SAM" id="MobiDB-lite"/>
    </source>
</evidence>
<evidence type="ECO:0000313" key="6">
    <source>
        <dbReference type="EMBL" id="STO67851.1"/>
    </source>
</evidence>
<sequence length="3242" mass="356664">MNKNCYKLIFSHTKFCLVPVAEYISHTKENSQSNQEKVSQDLPKTKLSKLAQCIQVIFLMSLSSAVFANSNVNPNIVTENNSNIKVETTANKVVIIDINAPQTDGISDNRFNKFSVENGAVFKNNTDKFTSHLVGHLDKNENLKDKSATAILTQVTGSEKTTLKGGLEVAGQKADLLIVNPNGISINGVQTFNTDRFITSTSKVVTPSKNINLEVTRGEITIEEGGLSLDGLKSAEIVAKKIHQKGAIRRKQREEGKEEDKEKTEVFLVAGSSRYDVKNKTTAPLSSDEVNEDIITGTELGAMYGEIIHFIVTDTGAGVNHKGVILAEKDINIKGQQGNVTVNELKANRNVSFVRTKDLTVTGKVQGKKVDVNSTKTTLNENAAIKGDDNVTIVSKEVALAKSSKISGKELNLTAKNDLSLDSTSSIIGTNVTLTSDKLENKGTIKARDLKLDAKNLNNNNTILAKEKLSIKVDGQRADGTNGFNNKGVIKSNVTAEIAFNEGTTFNASQHNLAQAKEELTLATNNFSLSANQEIQLDSKLTIKSDSFNNEGLIASSKLVNISAKNNLENHGFLGGKNGLTLSSEKDISNKGFLHSEGKMSLTAKENIFNFGEMYSKEKMTLKARKLVNDVTLSGDTVKFLREKYAEHLDFGAVEIHHYKLIAHFNDYDYSKLKISKIGQIYSEGGLEFIQDKSGEREDQGIVNYGVINVKGDFNNNGTTSLTNKGKGLEKSIIKDVFDDRKSRFIFRFLPKMKFFGAELALAGDASREVTSISELLNAILNYEYPLNSASYYARSKQYLKDLKALKFENLQTALTQVFGANWENQDLATLRASWERAKKEDPKLIFYPQGSQYTAKILADKITGTITKVQNGTGGETGSFDHKISIGHDKINVPSIDFAEFTNEDKEEHDVDLSVLLDLLANTHLFIDRTLQFKPEPEIDNHVNPETNPEDDNLLKTEEEIRAESEREKERLLKEQQEQEAARQRSVENRKREDEQSAQLQRAKQEKRDEEVRDKLHKEAEVREERQKELDQKAKVQEEIKQQEQKEERKLVEETAAKHKVIDDKEKAILKEYEDKLAEERRKADDFALRNLVKVYDVDKPRVEIEPLYKTRVKYINPKDYVGADYFFNNVVNHSEKGTVNVIGDSYFEHQYIQKTIEKKVDNHLSLKYDLTDKDLVKRLMDNAAGTIKTLDLTLGKALTKEQQANLKEDIIWYVKKTVNGKEVFIPQVYLSTETLKDAEKYKGLGNALIKAREIRLDAQNVNNAGTISSSVTHINAEGKINNSGNILAKEDISLKAKEGIDISAKTKVDGKGNTEVVKANIISENKLSLETKENINARAANIKGKETNIKAKNLNLTDSQAVKSEQSQGVIISRGFTHIAGYKNKHTESTHSVGTVLASEKLNLDVGNDLNQKGSAIHTKEISGTVKGKYNTQAGKNIVHQEENKMVNSLELDAVIGAFGMSASAKLSSTEKEQFLIDNESDTSTANLALGLSLQSTKNTESALIHNNSQLNAESGKLFVGKNAKIGNLDINKGAAATKDKQFELSAASISSKKAKDVIDIQHSSKGIKVGLEIEAHSAIADLATSVSTQVRNAQNGLKQDGTAVLQGASDVLNVVTGDLIGTSARRKAELGLSEVFSIEGKDTKSHLGGNTALTARDGSITLKNTESNKESEIQLTAKENINLVGGTSSKVDISASSNVKIYDGVSSSCGIMSAGCAVGVSSGVEASYNKSTSRATEITNSKIEGEKVTLTAGKDLNLLGANVKAKDVNVDIQGTTNIHSQQSELERTSSNVDISVSGGASVTSAAQIIPNGSIGAGYGYEYEKSKKVLQQSGISADKITGKLNNVDLKAGYIEDRNKGKDVQITGKVTSENIQDSHHKDGGNFGATVGINERGTPQLNLRGGRTEQIHYEATQKSTLAGIQTKENINKDLSKAKEVQQNDRVAKTKFGFEVLDIAELGSKGVKKIKQANDNASTPRSKLSEPVYAEINDSPYAKLGDQNADFRRSKPADSENIYAEIKEPTYSKVGDQSADIHRNKAADSENIYSEIKNPTYSTLGDQNADTRRAKSTDSENPYSEIKDPTYSKLGDQSADNRRAKSTDSENPYSEIKVPTYSQLGDQSADNRRAKSTDSENLYSEIKEPTYSKLGDQSADNRRAKSTDSENPYSEIKEPTYSTLGDQSADTRRNKSVGNDDTYARLSDPNADNHRSTTTETDNTYAKVNKANKSQDNVEKQPIVQSGKAEPLYAEVNKAGKPQANTEVQPKVAKDKAEPLYAEVNKPKKLQENAEIQPLVQADNGDYSTISEQPKLRSRRSLAEPPKAKVEGDDTYAEIPEQPQSLAKRKLPELPATPKAKVEADDTYAEISEQPQSLAKRKLPELPATPKAKVEADDTYAEISEQPQSLAKRKLPELPATPKAKVEADDTYAEISEQPQSLAKRKFPELPATPKAKEEADDTYAEIPEQPQSLAKRKLPELPATPKAKMEADDTYAEIGEKPQSLAKRPLPELPVAPKTQGESDGIYEEIRQPAQPKAAVEETVIEKTKVETTSDVAAAPKEKSSLLDKLKNFFSSDKTEKKSAQKAEKKVAEQPAEAAKPNYDNLADNLNLKGLIDLEDSRNTQFENKVLKNEKFLNEAREAAKKTIPEATIKQMENSPEFDEILTEGAKKVEKRINDAVTFKPTVEDFNAIQDLVKKLPKNEPLSETDKQAESIADALASTSKTIQKNPELKEQLKGAIENFLTESKGKDLTVDMVEKLNHGLRPDEGENRILYKKETLTKENAVFSSPEAARLQLAETVDFINQVKAKGIEPSVLAGLVYQRLIAYHPFAEGNGRMTRVIVNKLLLDAGYPAFKKFDEDFETQIIPQTKRNAKSATSSEVVKVFLETLGRNSQDVKADVVQPKSAPAESADSKLAKEAVSKVSETNSVQPKSAQPQEAPELPKAEPLRTEQPKAEQPKVEVEAKAAQEQGSAGKAEPAQPKAATPISDKVNNSELVEQPRSALQKVKDTFQPIKVGKKIHDVRNSVEAFGGEVSFKFAQSKGEVFNEIIKHNETQHGACEATCAFWITKKVTQDKDLFQELYPEGQTGNLNKEAFAAVKKLQTEFINSGTTANQQFKFTESWLLEQGVTPKQKKVGEFSRKDEVAGTVTNTDVNALTKAILDTGDTESGVKKISINLKGGSHTVAASVKGEQVVFFDPNFGEVTFKSKQQFERWFKEAFWEKSGYAGKDSSKRFFNVINYNAE</sequence>
<dbReference type="InterPro" id="IPR003812">
    <property type="entry name" value="Fido"/>
</dbReference>
<dbReference type="InterPro" id="IPR011050">
    <property type="entry name" value="Pectin_lyase_fold/virulence"/>
</dbReference>